<dbReference type="Pfam" id="PF07714">
    <property type="entry name" value="PK_Tyr_Ser-Thr"/>
    <property type="match status" value="1"/>
</dbReference>
<dbReference type="GO" id="GO:0005737">
    <property type="term" value="C:cytoplasm"/>
    <property type="evidence" value="ECO:0007669"/>
    <property type="project" value="TreeGrafter"/>
</dbReference>
<keyword evidence="3" id="KW-1185">Reference proteome</keyword>
<comment type="caution">
    <text evidence="2">The sequence shown here is derived from an EMBL/GenBank/DDBJ whole genome shotgun (WGS) entry which is preliminary data.</text>
</comment>
<dbReference type="InterPro" id="IPR050167">
    <property type="entry name" value="Ser_Thr_protein_kinase"/>
</dbReference>
<dbReference type="AlphaFoldDB" id="A0A1V9YTX5"/>
<evidence type="ECO:0000259" key="1">
    <source>
        <dbReference type="PROSITE" id="PS50011"/>
    </source>
</evidence>
<dbReference type="SUPFAM" id="SSF56112">
    <property type="entry name" value="Protein kinase-like (PK-like)"/>
    <property type="match status" value="1"/>
</dbReference>
<dbReference type="OrthoDB" id="28230at2759"/>
<keyword evidence="2" id="KW-0808">Transferase</keyword>
<evidence type="ECO:0000313" key="3">
    <source>
        <dbReference type="Proteomes" id="UP000243217"/>
    </source>
</evidence>
<keyword evidence="2" id="KW-0418">Kinase</keyword>
<dbReference type="EMBL" id="JNBS01002850">
    <property type="protein sequence ID" value="OQR89127.1"/>
    <property type="molecule type" value="Genomic_DNA"/>
</dbReference>
<dbReference type="Proteomes" id="UP000243217">
    <property type="component" value="Unassembled WGS sequence"/>
</dbReference>
<protein>
    <submittedName>
        <fullName evidence="2">Kinase domain containing protein</fullName>
    </submittedName>
</protein>
<accession>A0A1V9YTX5</accession>
<dbReference type="GO" id="GO:0007165">
    <property type="term" value="P:signal transduction"/>
    <property type="evidence" value="ECO:0007669"/>
    <property type="project" value="TreeGrafter"/>
</dbReference>
<reference evidence="2 3" key="1">
    <citation type="journal article" date="2014" name="Genome Biol. Evol.">
        <title>The secreted proteins of Achlya hypogyna and Thraustotheca clavata identify the ancestral oomycete secretome and reveal gene acquisitions by horizontal gene transfer.</title>
        <authorList>
            <person name="Misner I."/>
            <person name="Blouin N."/>
            <person name="Leonard G."/>
            <person name="Richards T.A."/>
            <person name="Lane C.E."/>
        </authorList>
    </citation>
    <scope>NUCLEOTIDE SEQUENCE [LARGE SCALE GENOMIC DNA]</scope>
    <source>
        <strain evidence="2 3">ATCC 34112</strain>
    </source>
</reference>
<dbReference type="STRING" id="74557.A0A1V9YTX5"/>
<dbReference type="InterPro" id="IPR001245">
    <property type="entry name" value="Ser-Thr/Tyr_kinase_cat_dom"/>
</dbReference>
<gene>
    <name evidence="2" type="ORF">THRCLA_22740</name>
</gene>
<dbReference type="PANTHER" id="PTHR23257">
    <property type="entry name" value="SERINE-THREONINE PROTEIN KINASE"/>
    <property type="match status" value="1"/>
</dbReference>
<dbReference type="PANTHER" id="PTHR23257:SF946">
    <property type="entry name" value="DUAL SPECIFICITY PROTEIN KINASE ZAK2-RELATED"/>
    <property type="match status" value="1"/>
</dbReference>
<sequence length="262" mass="30215">MQLYRGYTKATIYAIPVSVYKINNLDISPHNAVLIGTTIWGLICHRHANIIPLIGLCSYLMNNIYLAMESMNQGSLRSVLAHSNNVKLPWNHHFLDMAISICRAMSYLHGRNHIHKDLSSSSIFVGLNYRSTKVGWNDVFGFERAHGKPRPCDVYLAPEILSGNSNYDTRSDIYSFGIVLWEMITKESPEQIYSEYQEKMRRNYSFTNNEFVLEFPSEDLSIPEYVEDLFEDCTDGNPYNRPTFEEILLTLESEKSKLMAKF</sequence>
<organism evidence="2 3">
    <name type="scientific">Thraustotheca clavata</name>
    <dbReference type="NCBI Taxonomy" id="74557"/>
    <lineage>
        <taxon>Eukaryota</taxon>
        <taxon>Sar</taxon>
        <taxon>Stramenopiles</taxon>
        <taxon>Oomycota</taxon>
        <taxon>Saprolegniomycetes</taxon>
        <taxon>Saprolegniales</taxon>
        <taxon>Achlyaceae</taxon>
        <taxon>Thraustotheca</taxon>
    </lineage>
</organism>
<dbReference type="InterPro" id="IPR011009">
    <property type="entry name" value="Kinase-like_dom_sf"/>
</dbReference>
<evidence type="ECO:0000313" key="2">
    <source>
        <dbReference type="EMBL" id="OQR89127.1"/>
    </source>
</evidence>
<feature type="domain" description="Protein kinase" evidence="1">
    <location>
        <begin position="1"/>
        <end position="259"/>
    </location>
</feature>
<dbReference type="PRINTS" id="PR00109">
    <property type="entry name" value="TYRKINASE"/>
</dbReference>
<dbReference type="GO" id="GO:0004672">
    <property type="term" value="F:protein kinase activity"/>
    <property type="evidence" value="ECO:0007669"/>
    <property type="project" value="InterPro"/>
</dbReference>
<dbReference type="Gene3D" id="1.10.510.10">
    <property type="entry name" value="Transferase(Phosphotransferase) domain 1"/>
    <property type="match status" value="1"/>
</dbReference>
<dbReference type="GO" id="GO:0005524">
    <property type="term" value="F:ATP binding"/>
    <property type="evidence" value="ECO:0007669"/>
    <property type="project" value="InterPro"/>
</dbReference>
<dbReference type="InterPro" id="IPR000719">
    <property type="entry name" value="Prot_kinase_dom"/>
</dbReference>
<dbReference type="PIRSF" id="PIRSF000654">
    <property type="entry name" value="Integrin-linked_kinase"/>
    <property type="match status" value="1"/>
</dbReference>
<proteinExistence type="predicted"/>
<dbReference type="PROSITE" id="PS50011">
    <property type="entry name" value="PROTEIN_KINASE_DOM"/>
    <property type="match status" value="1"/>
</dbReference>
<name>A0A1V9YTX5_9STRA</name>